<dbReference type="InterPro" id="IPR011033">
    <property type="entry name" value="PRC_barrel-like_sf"/>
</dbReference>
<dbReference type="SUPFAM" id="SSF50346">
    <property type="entry name" value="PRC-barrel domain"/>
    <property type="match status" value="1"/>
</dbReference>
<comment type="caution">
    <text evidence="3">The sequence shown here is derived from an EMBL/GenBank/DDBJ whole genome shotgun (WGS) entry which is preliminary data.</text>
</comment>
<organism evidence="3 4">
    <name type="scientific">Dulcicalothrix desertica PCC 7102</name>
    <dbReference type="NCBI Taxonomy" id="232991"/>
    <lineage>
        <taxon>Bacteria</taxon>
        <taxon>Bacillati</taxon>
        <taxon>Cyanobacteriota</taxon>
        <taxon>Cyanophyceae</taxon>
        <taxon>Nostocales</taxon>
        <taxon>Calotrichaceae</taxon>
        <taxon>Dulcicalothrix</taxon>
    </lineage>
</organism>
<dbReference type="PANTHER" id="PTHR38463:SF1">
    <property type="entry name" value="STRESS RESPONSE PROTEIN YSNF"/>
    <property type="match status" value="1"/>
</dbReference>
<dbReference type="GO" id="GO:0030077">
    <property type="term" value="C:plasma membrane light-harvesting complex"/>
    <property type="evidence" value="ECO:0007669"/>
    <property type="project" value="InterPro"/>
</dbReference>
<dbReference type="PANTHER" id="PTHR38463">
    <property type="entry name" value="STRESS RESPONSE PROTEIN YSNF"/>
    <property type="match status" value="1"/>
</dbReference>
<reference evidence="3" key="1">
    <citation type="submission" date="2018-12" db="EMBL/GenBank/DDBJ databases">
        <authorList>
            <person name="Will S."/>
            <person name="Neumann-Schaal M."/>
            <person name="Henke P."/>
        </authorList>
    </citation>
    <scope>NUCLEOTIDE SEQUENCE</scope>
    <source>
        <strain evidence="3">PCC 7102</strain>
    </source>
</reference>
<evidence type="ECO:0000259" key="2">
    <source>
        <dbReference type="Pfam" id="PF09557"/>
    </source>
</evidence>
<reference evidence="3" key="2">
    <citation type="journal article" date="2019" name="Genome Biol. Evol.">
        <title>Day and night: Metabolic profiles and evolutionary relationships of six axenic non-marine cyanobacteria.</title>
        <authorList>
            <person name="Will S.E."/>
            <person name="Henke P."/>
            <person name="Boedeker C."/>
            <person name="Huang S."/>
            <person name="Brinkmann H."/>
            <person name="Rohde M."/>
            <person name="Jarek M."/>
            <person name="Friedl T."/>
            <person name="Seufert S."/>
            <person name="Schumacher M."/>
            <person name="Overmann J."/>
            <person name="Neumann-Schaal M."/>
            <person name="Petersen J."/>
        </authorList>
    </citation>
    <scope>NUCLEOTIDE SEQUENCE [LARGE SCALE GENOMIC DNA]</scope>
    <source>
        <strain evidence="3">PCC 7102</strain>
    </source>
</reference>
<dbReference type="InterPro" id="IPR019060">
    <property type="entry name" value="DUF2382"/>
</dbReference>
<evidence type="ECO:0000313" key="3">
    <source>
        <dbReference type="EMBL" id="RUT06532.1"/>
    </source>
</evidence>
<dbReference type="NCBIfam" id="TIGR02271">
    <property type="entry name" value="YsnF/AvaK domain"/>
    <property type="match status" value="1"/>
</dbReference>
<evidence type="ECO:0008006" key="5">
    <source>
        <dbReference type="Google" id="ProtNLM"/>
    </source>
</evidence>
<dbReference type="InterPro" id="IPR027275">
    <property type="entry name" value="PRC-brl_dom"/>
</dbReference>
<dbReference type="GO" id="GO:0019684">
    <property type="term" value="P:photosynthesis, light reaction"/>
    <property type="evidence" value="ECO:0007669"/>
    <property type="project" value="InterPro"/>
</dbReference>
<dbReference type="Pfam" id="PF09557">
    <property type="entry name" value="DUF2382"/>
    <property type="match status" value="1"/>
</dbReference>
<dbReference type="Gene3D" id="3.90.50.10">
    <property type="entry name" value="Photosynthetic Reaction Center, subunit H, domain 2"/>
    <property type="match status" value="1"/>
</dbReference>
<dbReference type="AlphaFoldDB" id="A0A433VKI1"/>
<protein>
    <recommendedName>
        <fullName evidence="5">Photosystem reaction center subunit H</fullName>
    </recommendedName>
</protein>
<gene>
    <name evidence="3" type="ORF">DSM106972_027890</name>
</gene>
<dbReference type="OrthoDB" id="510842at2"/>
<keyword evidence="4" id="KW-1185">Reference proteome</keyword>
<dbReference type="EMBL" id="RSCL01000006">
    <property type="protein sequence ID" value="RUT06532.1"/>
    <property type="molecule type" value="Genomic_DNA"/>
</dbReference>
<dbReference type="Proteomes" id="UP000271624">
    <property type="component" value="Unassembled WGS sequence"/>
</dbReference>
<dbReference type="InterPro" id="IPR052967">
    <property type="entry name" value="Stress_Response_Assoc"/>
</dbReference>
<dbReference type="InterPro" id="IPR014747">
    <property type="entry name" value="Bac_photo_RC_H_C"/>
</dbReference>
<dbReference type="Pfam" id="PF05239">
    <property type="entry name" value="PRC"/>
    <property type="match status" value="1"/>
</dbReference>
<feature type="domain" description="DUF2382" evidence="2">
    <location>
        <begin position="203"/>
        <end position="316"/>
    </location>
</feature>
<dbReference type="RefSeq" id="WP_127081336.1">
    <property type="nucleotide sequence ID" value="NZ_RSCL01000006.1"/>
</dbReference>
<evidence type="ECO:0000313" key="4">
    <source>
        <dbReference type="Proteomes" id="UP000271624"/>
    </source>
</evidence>
<feature type="domain" description="PRC-barrel" evidence="1">
    <location>
        <begin position="15"/>
        <end position="84"/>
    </location>
</feature>
<proteinExistence type="predicted"/>
<accession>A0A433VKI1</accession>
<evidence type="ECO:0000259" key="1">
    <source>
        <dbReference type="Pfam" id="PF05239"/>
    </source>
</evidence>
<sequence>MVLHKLGDFDPDYRDTFEGNDIKGLSVYAEASDEKIGTIGDVLVDEEGRFRYFIVDLGFWIFGKKVLLPVGRSRIDHTADRVYAIGMTREQADALPEFNNDLAVDYDYEENVRGVYRGSSSNVRTSGVTSTAPLEASAPLDTSMPLDASAAAIGTAYTTGAAAVPATSESRKIADTPVYNRDAYTYKDEPSLYDLNEQDHQTLRLYEERLVANKQRRKSGEVAIGKRVETETARVAVPVEKERVVVERITPTDAGRAVTPDATAFHDGEVAHVDIYEETPDIRKETVVREEVRVSKVVDHDTVEAQETIRREELDVNAPGLDVDQR</sequence>
<name>A0A433VKI1_9CYAN</name>